<name>A0ABN0HE74_9LEPT</name>
<dbReference type="EMBL" id="AHOM02000001">
    <property type="protein sequence ID" value="EJZ43836.1"/>
    <property type="molecule type" value="Genomic_DNA"/>
</dbReference>
<organism evidence="1 2">
    <name type="scientific">Leptospira licerasiae str. MMD4847</name>
    <dbReference type="NCBI Taxonomy" id="1049971"/>
    <lineage>
        <taxon>Bacteria</taxon>
        <taxon>Pseudomonadati</taxon>
        <taxon>Spirochaetota</taxon>
        <taxon>Spirochaetia</taxon>
        <taxon>Leptospirales</taxon>
        <taxon>Leptospiraceae</taxon>
        <taxon>Leptospira</taxon>
    </lineage>
</organism>
<dbReference type="Proteomes" id="UP000018720">
    <property type="component" value="Unassembled WGS sequence"/>
</dbReference>
<evidence type="ECO:0000313" key="2">
    <source>
        <dbReference type="Proteomes" id="UP000018720"/>
    </source>
</evidence>
<protein>
    <submittedName>
        <fullName evidence="1">Uncharacterized protein</fullName>
    </submittedName>
</protein>
<gene>
    <name evidence="1" type="ORF">LEP1GSC178_2313</name>
</gene>
<accession>A0ABN0HE74</accession>
<comment type="caution">
    <text evidence="1">The sequence shown here is derived from an EMBL/GenBank/DDBJ whole genome shotgun (WGS) entry which is preliminary data.</text>
</comment>
<proteinExistence type="predicted"/>
<reference evidence="1 2" key="1">
    <citation type="submission" date="2012-08" db="EMBL/GenBank/DDBJ databases">
        <authorList>
            <person name="Harkins D.M."/>
            <person name="Durkin A.S."/>
            <person name="Selengut J.D."/>
            <person name="Sanka R."/>
            <person name="DePew J."/>
            <person name="Purushe J."/>
            <person name="Matthias M.A."/>
            <person name="Vinetz J.M."/>
            <person name="Sutton G.G."/>
            <person name="Nelson W.C."/>
            <person name="Fouts D.E."/>
        </authorList>
    </citation>
    <scope>NUCLEOTIDE SEQUENCE [LARGE SCALE GENOMIC DNA]</scope>
    <source>
        <strain evidence="1 2">MMD4847</strain>
    </source>
</reference>
<keyword evidence="2" id="KW-1185">Reference proteome</keyword>
<sequence length="44" mass="5019">MRSYIFRAMINKCAGNPLLPKFNQSEKLGISESMEGLRPDFSLK</sequence>
<evidence type="ECO:0000313" key="1">
    <source>
        <dbReference type="EMBL" id="EJZ43836.1"/>
    </source>
</evidence>